<comment type="subcellular location">
    <subcellularLocation>
        <location evidence="1">Plastid</location>
    </subcellularLocation>
</comment>
<name>A0A8B8NQY7_9MYRT</name>
<accession>A0A8B8NQY7</accession>
<dbReference type="PANTHER" id="PTHR31906">
    <property type="entry name" value="PLASTID-LIPID-ASSOCIATED PROTEIN 4, CHLOROPLASTIC-RELATED"/>
    <property type="match status" value="1"/>
</dbReference>
<evidence type="ECO:0000313" key="9">
    <source>
        <dbReference type="RefSeq" id="XP_048141569.1"/>
    </source>
</evidence>
<evidence type="ECO:0000256" key="5">
    <source>
        <dbReference type="SAM" id="MobiDB-lite"/>
    </source>
</evidence>
<keyword evidence="4" id="KW-0809">Transit peptide</keyword>
<keyword evidence="3" id="KW-0934">Plastid</keyword>
<sequence>MALFSFASPPSLFSLNTHNHRLSHVSPTSFPHLSLPPQASRRFPPLTLARSSLSSDAPEPDSSPANVTDEWGEKAEPEPDASYSKLSDSDPPKEDDEWGGGGGGGVEEYVAAGNGTPSAQGEATVEGEEVDRVGDLKRCLVDTVYGTDFGFRAGQEVRAEVLELVNQLEAANPTPAPVDATGLLDGDWVLVYTASSELLPLLAVGTTPLLKVQRISQSIDTSNLTIVNSTTLSSPFATFSFSASAAFEIRSPSRIQVEFKEGTFQPPEIKPTINLPESVNVFGQNINLMPVQQSISPLQEAVASLSRAISGQPPLKLPIPGERTRSWLLITYLDKDVRISRGDGGLFVLVKEGSPLLNQ</sequence>
<dbReference type="RefSeq" id="XP_048141569.1">
    <property type="nucleotide sequence ID" value="XM_048285612.1"/>
</dbReference>
<evidence type="ECO:0000256" key="2">
    <source>
        <dbReference type="ARBA" id="ARBA00005845"/>
    </source>
</evidence>
<dbReference type="AlphaFoldDB" id="A0A8B8NQY7"/>
<dbReference type="InterPro" id="IPR006843">
    <property type="entry name" value="PAP/fibrillin_dom"/>
</dbReference>
<organism evidence="7 8">
    <name type="scientific">Rhodamnia argentea</name>
    <dbReference type="NCBI Taxonomy" id="178133"/>
    <lineage>
        <taxon>Eukaryota</taxon>
        <taxon>Viridiplantae</taxon>
        <taxon>Streptophyta</taxon>
        <taxon>Embryophyta</taxon>
        <taxon>Tracheophyta</taxon>
        <taxon>Spermatophyta</taxon>
        <taxon>Magnoliopsida</taxon>
        <taxon>eudicotyledons</taxon>
        <taxon>Gunneridae</taxon>
        <taxon>Pentapetalae</taxon>
        <taxon>rosids</taxon>
        <taxon>malvids</taxon>
        <taxon>Myrtales</taxon>
        <taxon>Myrtaceae</taxon>
        <taxon>Myrtoideae</taxon>
        <taxon>Myrteae</taxon>
        <taxon>Australasian group</taxon>
        <taxon>Rhodamnia</taxon>
    </lineage>
</organism>
<feature type="domain" description="Plastid lipid-associated protein/fibrillin conserved" evidence="6">
    <location>
        <begin position="135"/>
        <end position="349"/>
    </location>
</feature>
<feature type="region of interest" description="Disordered" evidence="5">
    <location>
        <begin position="50"/>
        <end position="128"/>
    </location>
</feature>
<dbReference type="InterPro" id="IPR039633">
    <property type="entry name" value="PAP"/>
</dbReference>
<evidence type="ECO:0000259" key="6">
    <source>
        <dbReference type="Pfam" id="PF04755"/>
    </source>
</evidence>
<feature type="compositionally biased region" description="Low complexity" evidence="5">
    <location>
        <begin position="51"/>
        <end position="65"/>
    </location>
</feature>
<dbReference type="GO" id="GO:0009536">
    <property type="term" value="C:plastid"/>
    <property type="evidence" value="ECO:0007669"/>
    <property type="project" value="UniProtKB-SubCell"/>
</dbReference>
<keyword evidence="7" id="KW-1185">Reference proteome</keyword>
<dbReference type="KEGG" id="rarg:115737091"/>
<proteinExistence type="inferred from homology"/>
<evidence type="ECO:0000313" key="8">
    <source>
        <dbReference type="RefSeq" id="XP_030524926.1"/>
    </source>
</evidence>
<protein>
    <submittedName>
        <fullName evidence="8 9">Plastoglobulin-1, chloroplastic</fullName>
    </submittedName>
</protein>
<dbReference type="RefSeq" id="XP_030524926.1">
    <property type="nucleotide sequence ID" value="XM_030669066.1"/>
</dbReference>
<evidence type="ECO:0000313" key="7">
    <source>
        <dbReference type="Proteomes" id="UP000827889"/>
    </source>
</evidence>
<dbReference type="Proteomes" id="UP000827889">
    <property type="component" value="Chromosome 9"/>
</dbReference>
<dbReference type="OrthoDB" id="498392at2759"/>
<reference evidence="8" key="1">
    <citation type="submission" date="2025-04" db="UniProtKB">
        <authorList>
            <consortium name="RefSeq"/>
        </authorList>
    </citation>
    <scope>IDENTIFICATION</scope>
    <source>
        <tissue evidence="9">Leaf</tissue>
    </source>
</reference>
<dbReference type="GeneID" id="115737091"/>
<gene>
    <name evidence="8 9" type="primary">LOC115737091</name>
</gene>
<comment type="similarity">
    <text evidence="2">Belongs to the PAP/fibrillin family.</text>
</comment>
<evidence type="ECO:0000256" key="4">
    <source>
        <dbReference type="ARBA" id="ARBA00022946"/>
    </source>
</evidence>
<evidence type="ECO:0000256" key="3">
    <source>
        <dbReference type="ARBA" id="ARBA00022640"/>
    </source>
</evidence>
<evidence type="ECO:0000256" key="1">
    <source>
        <dbReference type="ARBA" id="ARBA00004474"/>
    </source>
</evidence>
<dbReference type="Pfam" id="PF04755">
    <property type="entry name" value="PAP_fibrillin"/>
    <property type="match status" value="1"/>
</dbReference>